<keyword evidence="2" id="KW-1185">Reference proteome</keyword>
<organism evidence="1 2">
    <name type="scientific">Rhizophagus irregularis (strain DAOM 197198w)</name>
    <name type="common">Glomus intraradices</name>
    <dbReference type="NCBI Taxonomy" id="1432141"/>
    <lineage>
        <taxon>Eukaryota</taxon>
        <taxon>Fungi</taxon>
        <taxon>Fungi incertae sedis</taxon>
        <taxon>Mucoromycota</taxon>
        <taxon>Glomeromycotina</taxon>
        <taxon>Glomeromycetes</taxon>
        <taxon>Glomerales</taxon>
        <taxon>Glomeraceae</taxon>
        <taxon>Rhizophagus</taxon>
    </lineage>
</organism>
<dbReference type="AlphaFoldDB" id="A0A015LHN7"/>
<protein>
    <submittedName>
        <fullName evidence="1">Uncharacterized protein</fullName>
    </submittedName>
</protein>
<evidence type="ECO:0000313" key="2">
    <source>
        <dbReference type="Proteomes" id="UP000022910"/>
    </source>
</evidence>
<gene>
    <name evidence="1" type="ORF">RirG_008170</name>
</gene>
<comment type="caution">
    <text evidence="1">The sequence shown here is derived from an EMBL/GenBank/DDBJ whole genome shotgun (WGS) entry which is preliminary data.</text>
</comment>
<sequence length="87" mass="10168">MTTQAQVIPKFSEQKKAFSINELKRLIVTAKSMSDFDQAKRYLYSYFIPCADPHGVFWWDPNSKSLKYVIDKNIGKLIRPITKAFYT</sequence>
<proteinExistence type="predicted"/>
<dbReference type="EMBL" id="JEMT01005111">
    <property type="protein sequence ID" value="EXX79174.1"/>
    <property type="molecule type" value="Genomic_DNA"/>
</dbReference>
<reference evidence="1 2" key="1">
    <citation type="submission" date="2014-02" db="EMBL/GenBank/DDBJ databases">
        <title>Single nucleus genome sequencing reveals high similarity among nuclei of an endomycorrhizal fungus.</title>
        <authorList>
            <person name="Lin K."/>
            <person name="Geurts R."/>
            <person name="Zhang Z."/>
            <person name="Limpens E."/>
            <person name="Saunders D.G."/>
            <person name="Mu D."/>
            <person name="Pang E."/>
            <person name="Cao H."/>
            <person name="Cha H."/>
            <person name="Lin T."/>
            <person name="Zhou Q."/>
            <person name="Shang Y."/>
            <person name="Li Y."/>
            <person name="Ivanov S."/>
            <person name="Sharma T."/>
            <person name="Velzen R.V."/>
            <person name="Ruijter N.D."/>
            <person name="Aanen D.K."/>
            <person name="Win J."/>
            <person name="Kamoun S."/>
            <person name="Bisseling T."/>
            <person name="Huang S."/>
        </authorList>
    </citation>
    <scope>NUCLEOTIDE SEQUENCE [LARGE SCALE GENOMIC DNA]</scope>
    <source>
        <strain evidence="2">DAOM197198w</strain>
    </source>
</reference>
<dbReference type="HOGENOM" id="CLU_164935_0_0_1"/>
<evidence type="ECO:0000313" key="1">
    <source>
        <dbReference type="EMBL" id="EXX79174.1"/>
    </source>
</evidence>
<accession>A0A015LHN7</accession>
<name>A0A015LHN7_RHIIW</name>
<dbReference type="Proteomes" id="UP000022910">
    <property type="component" value="Unassembled WGS sequence"/>
</dbReference>